<organism evidence="2 3">
    <name type="scientific">Panicum miliaceum</name>
    <name type="common">Proso millet</name>
    <name type="synonym">Broomcorn millet</name>
    <dbReference type="NCBI Taxonomy" id="4540"/>
    <lineage>
        <taxon>Eukaryota</taxon>
        <taxon>Viridiplantae</taxon>
        <taxon>Streptophyta</taxon>
        <taxon>Embryophyta</taxon>
        <taxon>Tracheophyta</taxon>
        <taxon>Spermatophyta</taxon>
        <taxon>Magnoliopsida</taxon>
        <taxon>Liliopsida</taxon>
        <taxon>Poales</taxon>
        <taxon>Poaceae</taxon>
        <taxon>PACMAD clade</taxon>
        <taxon>Panicoideae</taxon>
        <taxon>Panicodae</taxon>
        <taxon>Paniceae</taxon>
        <taxon>Panicinae</taxon>
        <taxon>Panicum</taxon>
        <taxon>Panicum sect. Panicum</taxon>
    </lineage>
</organism>
<evidence type="ECO:0000313" key="2">
    <source>
        <dbReference type="EMBL" id="RLM54709.1"/>
    </source>
</evidence>
<evidence type="ECO:0000313" key="3">
    <source>
        <dbReference type="Proteomes" id="UP000275267"/>
    </source>
</evidence>
<feature type="region of interest" description="Disordered" evidence="1">
    <location>
        <begin position="1"/>
        <end position="126"/>
    </location>
</feature>
<proteinExistence type="predicted"/>
<keyword evidence="3" id="KW-1185">Reference proteome</keyword>
<comment type="caution">
    <text evidence="2">The sequence shown here is derived from an EMBL/GenBank/DDBJ whole genome shotgun (WGS) entry which is preliminary data.</text>
</comment>
<feature type="compositionally biased region" description="Polar residues" evidence="1">
    <location>
        <begin position="102"/>
        <end position="117"/>
    </location>
</feature>
<feature type="compositionally biased region" description="Basic and acidic residues" evidence="1">
    <location>
        <begin position="185"/>
        <end position="201"/>
    </location>
</feature>
<feature type="compositionally biased region" description="Polar residues" evidence="1">
    <location>
        <begin position="58"/>
        <end position="67"/>
    </location>
</feature>
<feature type="compositionally biased region" description="Basic and acidic residues" evidence="1">
    <location>
        <begin position="88"/>
        <end position="98"/>
    </location>
</feature>
<sequence>MASLRNAEEDELGTQYDNEQLADVSADEPPADAPQDEDEEHRRIRRCALVQLDGQHPALSTRNQLSRSKQHGDTVLISRTPGGRPGSRRNDNRKRNEGHSSACGNNEQEVQQPTRNQRGARHQGQDPVAANLHDAPTIDLRQKINEGCDAWLVIDAKRKDRTGRHHHDDDINRFPAFTTSITDKCNHDKQGAGNDHFDKSQRNHSGNN</sequence>
<reference evidence="3" key="1">
    <citation type="journal article" date="2019" name="Nat. Commun.">
        <title>The genome of broomcorn millet.</title>
        <authorList>
            <person name="Zou C."/>
            <person name="Miki D."/>
            <person name="Li D."/>
            <person name="Tang Q."/>
            <person name="Xiao L."/>
            <person name="Rajput S."/>
            <person name="Deng P."/>
            <person name="Jia W."/>
            <person name="Huang R."/>
            <person name="Zhang M."/>
            <person name="Sun Y."/>
            <person name="Hu J."/>
            <person name="Fu X."/>
            <person name="Schnable P.S."/>
            <person name="Li F."/>
            <person name="Zhang H."/>
            <person name="Feng B."/>
            <person name="Zhu X."/>
            <person name="Liu R."/>
            <person name="Schnable J.C."/>
            <person name="Zhu J.-K."/>
            <person name="Zhang H."/>
        </authorList>
    </citation>
    <scope>NUCLEOTIDE SEQUENCE [LARGE SCALE GENOMIC DNA]</scope>
</reference>
<evidence type="ECO:0000256" key="1">
    <source>
        <dbReference type="SAM" id="MobiDB-lite"/>
    </source>
</evidence>
<dbReference type="EMBL" id="PQIB02000018">
    <property type="protein sequence ID" value="RLM54709.1"/>
    <property type="molecule type" value="Genomic_DNA"/>
</dbReference>
<protein>
    <submittedName>
        <fullName evidence="2">Uncharacterized protein</fullName>
    </submittedName>
</protein>
<accession>A0A3L6PCR5</accession>
<dbReference type="Proteomes" id="UP000275267">
    <property type="component" value="Unassembled WGS sequence"/>
</dbReference>
<name>A0A3L6PCR5_PANMI</name>
<dbReference type="AlphaFoldDB" id="A0A3L6PCR5"/>
<feature type="region of interest" description="Disordered" evidence="1">
    <location>
        <begin position="185"/>
        <end position="208"/>
    </location>
</feature>
<feature type="compositionally biased region" description="Acidic residues" evidence="1">
    <location>
        <begin position="25"/>
        <end position="39"/>
    </location>
</feature>
<gene>
    <name evidence="2" type="ORF">C2845_PM10G14270</name>
</gene>